<keyword evidence="3" id="KW-0804">Transcription</keyword>
<feature type="domain" description="Response regulatory" evidence="6">
    <location>
        <begin position="19"/>
        <end position="133"/>
    </location>
</feature>
<gene>
    <name evidence="7" type="ORF">J2W52_005745</name>
</gene>
<proteinExistence type="predicted"/>
<dbReference type="PANTHER" id="PTHR44688:SF16">
    <property type="entry name" value="DNA-BINDING TRANSCRIPTIONAL ACTIVATOR DEVR_DOSR"/>
    <property type="match status" value="1"/>
</dbReference>
<dbReference type="InterPro" id="IPR016032">
    <property type="entry name" value="Sig_transdc_resp-reg_C-effctor"/>
</dbReference>
<evidence type="ECO:0000313" key="8">
    <source>
        <dbReference type="Proteomes" id="UP001250791"/>
    </source>
</evidence>
<dbReference type="PROSITE" id="PS50110">
    <property type="entry name" value="RESPONSE_REGULATORY"/>
    <property type="match status" value="1"/>
</dbReference>
<dbReference type="Gene3D" id="1.10.10.10">
    <property type="entry name" value="Winged helix-like DNA-binding domain superfamily/Winged helix DNA-binding domain"/>
    <property type="match status" value="1"/>
</dbReference>
<keyword evidence="1" id="KW-0805">Transcription regulation</keyword>
<dbReference type="InterPro" id="IPR011006">
    <property type="entry name" value="CheY-like_superfamily"/>
</dbReference>
<sequence>MPKDQPSSQPGLDMNTTPIVHVIDDDHDLRLSLDSLLRSVGLKTVLHETVPNFSVFSGSGGPRCALVDVRLPGFSGLDFQDQLLKNEKSIPLIFMTGFGDIPMTVRAMKAGAIDFLPKPFRDQDMLDAVSRALEIDRQRRSKDSEVSSLRARYEELSSREKEVMALVAIGLMNKQIAGRLSLSEVTVKIHRGAAMRKMDARTLADLVKMAESLGLNEA</sequence>
<dbReference type="InterPro" id="IPR001789">
    <property type="entry name" value="Sig_transdc_resp-reg_receiver"/>
</dbReference>
<dbReference type="SMART" id="SM00421">
    <property type="entry name" value="HTH_LUXR"/>
    <property type="match status" value="1"/>
</dbReference>
<dbReference type="SMART" id="SM00448">
    <property type="entry name" value="REC"/>
    <property type="match status" value="1"/>
</dbReference>
<dbReference type="Pfam" id="PF00196">
    <property type="entry name" value="GerE"/>
    <property type="match status" value="1"/>
</dbReference>
<evidence type="ECO:0000259" key="6">
    <source>
        <dbReference type="PROSITE" id="PS50110"/>
    </source>
</evidence>
<dbReference type="CDD" id="cd06170">
    <property type="entry name" value="LuxR_C_like"/>
    <property type="match status" value="1"/>
</dbReference>
<evidence type="ECO:0000256" key="1">
    <source>
        <dbReference type="ARBA" id="ARBA00023015"/>
    </source>
</evidence>
<keyword evidence="4" id="KW-0597">Phosphoprotein</keyword>
<dbReference type="SUPFAM" id="SSF52172">
    <property type="entry name" value="CheY-like"/>
    <property type="match status" value="1"/>
</dbReference>
<dbReference type="Proteomes" id="UP001250791">
    <property type="component" value="Unassembled WGS sequence"/>
</dbReference>
<dbReference type="PRINTS" id="PR00038">
    <property type="entry name" value="HTHLUXR"/>
</dbReference>
<protein>
    <submittedName>
        <fullName evidence="7">FixJ family two-component response regulator</fullName>
    </submittedName>
</protein>
<evidence type="ECO:0000256" key="2">
    <source>
        <dbReference type="ARBA" id="ARBA00023125"/>
    </source>
</evidence>
<evidence type="ECO:0000259" key="5">
    <source>
        <dbReference type="PROSITE" id="PS50043"/>
    </source>
</evidence>
<feature type="modified residue" description="4-aspartylphosphate" evidence="4">
    <location>
        <position position="68"/>
    </location>
</feature>
<keyword evidence="2" id="KW-0238">DNA-binding</keyword>
<dbReference type="Gene3D" id="3.40.50.2300">
    <property type="match status" value="1"/>
</dbReference>
<dbReference type="PROSITE" id="PS50043">
    <property type="entry name" value="HTH_LUXR_2"/>
    <property type="match status" value="1"/>
</dbReference>
<dbReference type="PROSITE" id="PS00622">
    <property type="entry name" value="HTH_LUXR_1"/>
    <property type="match status" value="1"/>
</dbReference>
<evidence type="ECO:0000256" key="4">
    <source>
        <dbReference type="PROSITE-ProRule" id="PRU00169"/>
    </source>
</evidence>
<dbReference type="PANTHER" id="PTHR44688">
    <property type="entry name" value="DNA-BINDING TRANSCRIPTIONAL ACTIVATOR DEVR_DOSR"/>
    <property type="match status" value="1"/>
</dbReference>
<dbReference type="InterPro" id="IPR000792">
    <property type="entry name" value="Tscrpt_reg_LuxR_C"/>
</dbReference>
<reference evidence="7 8" key="1">
    <citation type="submission" date="2023-07" db="EMBL/GenBank/DDBJ databases">
        <title>Sorghum-associated microbial communities from plants grown in Nebraska, USA.</title>
        <authorList>
            <person name="Schachtman D."/>
        </authorList>
    </citation>
    <scope>NUCLEOTIDE SEQUENCE [LARGE SCALE GENOMIC DNA]</scope>
    <source>
        <strain evidence="7 8">3199</strain>
    </source>
</reference>
<organism evidence="7 8">
    <name type="scientific">Rhizobium miluonense</name>
    <dbReference type="NCBI Taxonomy" id="411945"/>
    <lineage>
        <taxon>Bacteria</taxon>
        <taxon>Pseudomonadati</taxon>
        <taxon>Pseudomonadota</taxon>
        <taxon>Alphaproteobacteria</taxon>
        <taxon>Hyphomicrobiales</taxon>
        <taxon>Rhizobiaceae</taxon>
        <taxon>Rhizobium/Agrobacterium group</taxon>
        <taxon>Rhizobium</taxon>
    </lineage>
</organism>
<dbReference type="Pfam" id="PF00072">
    <property type="entry name" value="Response_reg"/>
    <property type="match status" value="1"/>
</dbReference>
<evidence type="ECO:0000256" key="3">
    <source>
        <dbReference type="ARBA" id="ARBA00023163"/>
    </source>
</evidence>
<evidence type="ECO:0000313" key="7">
    <source>
        <dbReference type="EMBL" id="MDR6904112.1"/>
    </source>
</evidence>
<accession>A0ABU1SYV3</accession>
<keyword evidence="8" id="KW-1185">Reference proteome</keyword>
<feature type="domain" description="HTH luxR-type" evidence="5">
    <location>
        <begin position="149"/>
        <end position="214"/>
    </location>
</feature>
<dbReference type="EMBL" id="JAVDUP010000013">
    <property type="protein sequence ID" value="MDR6904112.1"/>
    <property type="molecule type" value="Genomic_DNA"/>
</dbReference>
<comment type="caution">
    <text evidence="7">The sequence shown here is derived from an EMBL/GenBank/DDBJ whole genome shotgun (WGS) entry which is preliminary data.</text>
</comment>
<name>A0ABU1SYV3_9HYPH</name>
<dbReference type="InterPro" id="IPR036388">
    <property type="entry name" value="WH-like_DNA-bd_sf"/>
</dbReference>
<dbReference type="SUPFAM" id="SSF46894">
    <property type="entry name" value="C-terminal effector domain of the bipartite response regulators"/>
    <property type="match status" value="1"/>
</dbReference>